<gene>
    <name evidence="14" type="ORF">BJ554DRAFT_3280</name>
</gene>
<dbReference type="GO" id="GO:0002161">
    <property type="term" value="F:aminoacyl-tRNA deacylase activity"/>
    <property type="evidence" value="ECO:0007669"/>
    <property type="project" value="InterPro"/>
</dbReference>
<evidence type="ECO:0000256" key="8">
    <source>
        <dbReference type="ARBA" id="ARBA00022917"/>
    </source>
</evidence>
<dbReference type="EC" id="6.1.1.9" evidence="3"/>
<evidence type="ECO:0000259" key="12">
    <source>
        <dbReference type="Pfam" id="PF00133"/>
    </source>
</evidence>
<proteinExistence type="inferred from homology"/>
<evidence type="ECO:0000256" key="2">
    <source>
        <dbReference type="ARBA" id="ARBA00005594"/>
    </source>
</evidence>
<evidence type="ECO:0000256" key="5">
    <source>
        <dbReference type="ARBA" id="ARBA00022598"/>
    </source>
</evidence>
<evidence type="ECO:0000259" key="13">
    <source>
        <dbReference type="Pfam" id="PF08264"/>
    </source>
</evidence>
<evidence type="ECO:0000313" key="15">
    <source>
        <dbReference type="Proteomes" id="UP000673691"/>
    </source>
</evidence>
<keyword evidence="9 14" id="KW-0030">Aminoacyl-tRNA synthetase</keyword>
<dbReference type="InterPro" id="IPR002303">
    <property type="entry name" value="Valyl-tRNA_ligase"/>
</dbReference>
<dbReference type="GO" id="GO:0005524">
    <property type="term" value="F:ATP binding"/>
    <property type="evidence" value="ECO:0007669"/>
    <property type="project" value="UniProtKB-KW"/>
</dbReference>
<evidence type="ECO:0000256" key="9">
    <source>
        <dbReference type="ARBA" id="ARBA00023146"/>
    </source>
</evidence>
<keyword evidence="6" id="KW-0547">Nucleotide-binding</keyword>
<comment type="catalytic activity">
    <reaction evidence="11">
        <text>tRNA(Val) + L-valine + ATP = L-valyl-tRNA(Val) + AMP + diphosphate</text>
        <dbReference type="Rhea" id="RHEA:10704"/>
        <dbReference type="Rhea" id="RHEA-COMP:9672"/>
        <dbReference type="Rhea" id="RHEA-COMP:9708"/>
        <dbReference type="ChEBI" id="CHEBI:30616"/>
        <dbReference type="ChEBI" id="CHEBI:33019"/>
        <dbReference type="ChEBI" id="CHEBI:57762"/>
        <dbReference type="ChEBI" id="CHEBI:78442"/>
        <dbReference type="ChEBI" id="CHEBI:78537"/>
        <dbReference type="ChEBI" id="CHEBI:456215"/>
        <dbReference type="EC" id="6.1.1.9"/>
    </reaction>
</comment>
<dbReference type="FunFam" id="3.40.50.620:FF:000078">
    <property type="entry name" value="Valine--tRNA ligase, mitochondrial"/>
    <property type="match status" value="1"/>
</dbReference>
<evidence type="ECO:0000256" key="4">
    <source>
        <dbReference type="ARBA" id="ARBA00022490"/>
    </source>
</evidence>
<dbReference type="InterPro" id="IPR033705">
    <property type="entry name" value="Anticodon_Ia_Val"/>
</dbReference>
<dbReference type="InterPro" id="IPR013155">
    <property type="entry name" value="M/V/L/I-tRNA-synth_anticd-bd"/>
</dbReference>
<dbReference type="InterPro" id="IPR009008">
    <property type="entry name" value="Val/Leu/Ile-tRNA-synth_edit"/>
</dbReference>
<dbReference type="InterPro" id="IPR014729">
    <property type="entry name" value="Rossmann-like_a/b/a_fold"/>
</dbReference>
<dbReference type="PRINTS" id="PR00986">
    <property type="entry name" value="TRNASYNTHVAL"/>
</dbReference>
<keyword evidence="4" id="KW-0963">Cytoplasm</keyword>
<dbReference type="InterPro" id="IPR002300">
    <property type="entry name" value="aa-tRNA-synth_Ia"/>
</dbReference>
<dbReference type="EMBL" id="JAEFCI010001530">
    <property type="protein sequence ID" value="KAG5462845.1"/>
    <property type="molecule type" value="Genomic_DNA"/>
</dbReference>
<evidence type="ECO:0000256" key="11">
    <source>
        <dbReference type="ARBA" id="ARBA00047552"/>
    </source>
</evidence>
<feature type="non-terminal residue" evidence="14">
    <location>
        <position position="1"/>
    </location>
</feature>
<dbReference type="GO" id="GO:0006438">
    <property type="term" value="P:valyl-tRNA aminoacylation"/>
    <property type="evidence" value="ECO:0007669"/>
    <property type="project" value="InterPro"/>
</dbReference>
<comment type="caution">
    <text evidence="14">The sequence shown here is derived from an EMBL/GenBank/DDBJ whole genome shotgun (WGS) entry which is preliminary data.</text>
</comment>
<name>A0A8H8DLM1_9FUNG</name>
<keyword evidence="15" id="KW-1185">Reference proteome</keyword>
<feature type="domain" description="Aminoacyl-tRNA synthetase class Ia" evidence="12">
    <location>
        <begin position="129"/>
        <end position="392"/>
    </location>
</feature>
<evidence type="ECO:0000256" key="7">
    <source>
        <dbReference type="ARBA" id="ARBA00022840"/>
    </source>
</evidence>
<keyword evidence="7" id="KW-0067">ATP-binding</keyword>
<dbReference type="CDD" id="cd07962">
    <property type="entry name" value="Anticodon_Ia_Val"/>
    <property type="match status" value="1"/>
</dbReference>
<dbReference type="OrthoDB" id="629407at2759"/>
<reference evidence="14 15" key="1">
    <citation type="journal article" name="Sci. Rep.">
        <title>Genome-scale phylogenetic analyses confirm Olpidium as the closest living zoosporic fungus to the non-flagellated, terrestrial fungi.</title>
        <authorList>
            <person name="Chang Y."/>
            <person name="Rochon D."/>
            <person name="Sekimoto S."/>
            <person name="Wang Y."/>
            <person name="Chovatia M."/>
            <person name="Sandor L."/>
            <person name="Salamov A."/>
            <person name="Grigoriev I.V."/>
            <person name="Stajich J.E."/>
            <person name="Spatafora J.W."/>
        </authorList>
    </citation>
    <scope>NUCLEOTIDE SEQUENCE [LARGE SCALE GENOMIC DNA]</scope>
    <source>
        <strain evidence="14">S191</strain>
    </source>
</reference>
<evidence type="ECO:0000313" key="14">
    <source>
        <dbReference type="EMBL" id="KAG5462845.1"/>
    </source>
</evidence>
<dbReference type="AlphaFoldDB" id="A0A8H8DLM1"/>
<dbReference type="InterPro" id="IPR009080">
    <property type="entry name" value="tRNAsynth_Ia_anticodon-bd"/>
</dbReference>
<dbReference type="GO" id="GO:0004832">
    <property type="term" value="F:valine-tRNA ligase activity"/>
    <property type="evidence" value="ECO:0007669"/>
    <property type="project" value="UniProtKB-EC"/>
</dbReference>
<dbReference type="Gene3D" id="1.10.730.10">
    <property type="entry name" value="Isoleucyl-tRNA Synthetase, Domain 1"/>
    <property type="match status" value="1"/>
</dbReference>
<dbReference type="PANTHER" id="PTHR11946">
    <property type="entry name" value="VALYL-TRNA SYNTHETASES"/>
    <property type="match status" value="1"/>
</dbReference>
<dbReference type="SUPFAM" id="SSF50677">
    <property type="entry name" value="ValRS/IleRS/LeuRS editing domain"/>
    <property type="match status" value="1"/>
</dbReference>
<feature type="domain" description="Methionyl/Valyl/Leucyl/Isoleucyl-tRNA synthetase anticodon-binding" evidence="13">
    <location>
        <begin position="444"/>
        <end position="487"/>
    </location>
</feature>
<protein>
    <recommendedName>
        <fullName evidence="3">valine--tRNA ligase</fullName>
        <ecNumber evidence="3">6.1.1.9</ecNumber>
    </recommendedName>
    <alternativeName>
        <fullName evidence="10">Valyl-tRNA synthetase</fullName>
    </alternativeName>
</protein>
<accession>A0A8H8DLM1</accession>
<dbReference type="SUPFAM" id="SSF52374">
    <property type="entry name" value="Nucleotidylyl transferase"/>
    <property type="match status" value="1"/>
</dbReference>
<evidence type="ECO:0000256" key="1">
    <source>
        <dbReference type="ARBA" id="ARBA00004496"/>
    </source>
</evidence>
<evidence type="ECO:0000256" key="10">
    <source>
        <dbReference type="ARBA" id="ARBA00029936"/>
    </source>
</evidence>
<evidence type="ECO:0000256" key="6">
    <source>
        <dbReference type="ARBA" id="ARBA00022741"/>
    </source>
</evidence>
<dbReference type="GO" id="GO:0005829">
    <property type="term" value="C:cytosol"/>
    <property type="evidence" value="ECO:0007669"/>
    <property type="project" value="TreeGrafter"/>
</dbReference>
<evidence type="ECO:0000256" key="3">
    <source>
        <dbReference type="ARBA" id="ARBA00013169"/>
    </source>
</evidence>
<comment type="subcellular location">
    <subcellularLocation>
        <location evidence="1">Cytoplasm</location>
    </subcellularLocation>
</comment>
<keyword evidence="8" id="KW-0648">Protein biosynthesis</keyword>
<comment type="similarity">
    <text evidence="2">Belongs to the class-I aminoacyl-tRNA synthetase family.</text>
</comment>
<dbReference type="Gene3D" id="3.40.50.620">
    <property type="entry name" value="HUPs"/>
    <property type="match status" value="1"/>
</dbReference>
<keyword evidence="5" id="KW-0436">Ligase</keyword>
<organism evidence="14 15">
    <name type="scientific">Olpidium bornovanus</name>
    <dbReference type="NCBI Taxonomy" id="278681"/>
    <lineage>
        <taxon>Eukaryota</taxon>
        <taxon>Fungi</taxon>
        <taxon>Fungi incertae sedis</taxon>
        <taxon>Olpidiomycota</taxon>
        <taxon>Olpidiomycotina</taxon>
        <taxon>Olpidiomycetes</taxon>
        <taxon>Olpidiales</taxon>
        <taxon>Olpidiaceae</taxon>
        <taxon>Olpidium</taxon>
    </lineage>
</organism>
<dbReference type="PANTHER" id="PTHR11946:SF109">
    <property type="entry name" value="VALINE--TRNA LIGASE"/>
    <property type="match status" value="1"/>
</dbReference>
<dbReference type="Pfam" id="PF00133">
    <property type="entry name" value="tRNA-synt_1"/>
    <property type="match status" value="1"/>
</dbReference>
<dbReference type="Pfam" id="PF08264">
    <property type="entry name" value="Anticodon_1"/>
    <property type="match status" value="1"/>
</dbReference>
<dbReference type="SUPFAM" id="SSF47323">
    <property type="entry name" value="Anticodon-binding domain of a subclass of class I aminoacyl-tRNA synthetases"/>
    <property type="match status" value="1"/>
</dbReference>
<dbReference type="Proteomes" id="UP000673691">
    <property type="component" value="Unassembled WGS sequence"/>
</dbReference>
<sequence length="507" mass="58208">HPSVQRQENSDRHRRLRRQEFWNWCVKSFALIVTEPGFSCHVPFSLGAVKITPAHDPNDYHIGNRHKLAFINILNDDGTINANGEPFAGIKRFDARLAVTQKLTEMGLFHGTKDNPMTIPICQRSGDVIEQLLKPQWYVACKDMAEQAMQAVRDKRLTIQPKQSEDTWFRWLEDTQDWCVSRQLWWGHRIPAYFVKFESKEGDRAEDKFWVSGITEEEALVKAQERFPNEKFTLEQDPDVLDTWFSSGLWPFSILGWPEETSDVRNFYPNSLLETGRDILFFWVARMVMLGMKLTGQVPFSEVFCHAMVRDAHGRKMSKSLGNVIDPIDVIEGISLQELQKRLDRGNLDPREVAKAKEGQRIDYPNGIPQCGTDALRFALCAYTASGASVNLDILRVDGYRRFCNKLWNATRFCLMKLGGDFKPNPSGKFPLVIQPSGKESLADKWVLTKLNKAIAESNASLEKKDFKNATTAVHSFWLYDLCDTFIVRILRFPKPTLVARGRAWQN</sequence>